<evidence type="ECO:0000256" key="2">
    <source>
        <dbReference type="SAM" id="SignalP"/>
    </source>
</evidence>
<accession>E3T6W7</accession>
<feature type="chain" id="PRO_5003182219" description="VWA domain-containing protein" evidence="2">
    <location>
        <begin position="23"/>
        <end position="696"/>
    </location>
</feature>
<reference evidence="3" key="2">
    <citation type="journal article" date="2010" name="Appl. Environ. Microbiol.">
        <title>Comparative analysis of acidobacterial genomic fragments from terrestrial and aquatic metagenomic libraries, with emphasis on acidobacteria subdivision 6.</title>
        <authorList>
            <person name="Kielak A.M."/>
            <person name="van Veen J.A."/>
            <person name="Kowalchuk G.A."/>
        </authorList>
    </citation>
    <scope>NUCLEOTIDE SEQUENCE</scope>
</reference>
<dbReference type="Gene3D" id="3.40.50.410">
    <property type="entry name" value="von Willebrand factor, type A domain"/>
    <property type="match status" value="1"/>
</dbReference>
<dbReference type="SUPFAM" id="SSF53300">
    <property type="entry name" value="vWA-like"/>
    <property type="match status" value="1"/>
</dbReference>
<reference evidence="3" key="1">
    <citation type="submission" date="2009-12" db="EMBL/GenBank/DDBJ databases">
        <authorList>
            <person name="Kielak A."/>
            <person name="van Veen J.A."/>
            <person name="Kowalchuk G.A."/>
        </authorList>
    </citation>
    <scope>NUCLEOTIDE SEQUENCE</scope>
</reference>
<feature type="region of interest" description="Disordered" evidence="1">
    <location>
        <begin position="195"/>
        <end position="221"/>
    </location>
</feature>
<evidence type="ECO:0000313" key="3">
    <source>
        <dbReference type="EMBL" id="ADC36061.1"/>
    </source>
</evidence>
<proteinExistence type="predicted"/>
<protein>
    <recommendedName>
        <fullName evidence="4">VWA domain-containing protein</fullName>
    </recommendedName>
</protein>
<dbReference type="AlphaFoldDB" id="E3T6W7"/>
<organism evidence="3">
    <name type="scientific">uncultured bacterium 213</name>
    <dbReference type="NCBI Taxonomy" id="698383"/>
    <lineage>
        <taxon>Bacteria</taxon>
        <taxon>environmental samples</taxon>
    </lineage>
</organism>
<dbReference type="EMBL" id="GU260710">
    <property type="protein sequence ID" value="ADC36061.1"/>
    <property type="molecule type" value="Genomic_DNA"/>
</dbReference>
<dbReference type="NCBIfam" id="TIGR03436">
    <property type="entry name" value="acidobact_VWFA"/>
    <property type="match status" value="1"/>
</dbReference>
<evidence type="ECO:0008006" key="4">
    <source>
        <dbReference type="Google" id="ProtNLM"/>
    </source>
</evidence>
<keyword evidence="2" id="KW-0732">Signal</keyword>
<feature type="signal peptide" evidence="2">
    <location>
        <begin position="1"/>
        <end position="22"/>
    </location>
</feature>
<dbReference type="InterPro" id="IPR017802">
    <property type="entry name" value="VWFA-rel_acidobac-type"/>
</dbReference>
<dbReference type="InterPro" id="IPR036465">
    <property type="entry name" value="vWFA_dom_sf"/>
</dbReference>
<dbReference type="CDD" id="cd00198">
    <property type="entry name" value="vWFA"/>
    <property type="match status" value="1"/>
</dbReference>
<sequence>MKAWTIVLVVAALVLSVVSPRAQTGAVPQLPLFRAATELVLVNVVVRDKTGAVVRGLTRNDFTIAEDGKAQTITSFDFEELDRGGASPSPEPAQPVLQTRLAPVRAPSAPAEAAAPPPKVDMHGRRLIVLFFDLSSMQPEEIERAAWAAHEYVDRQLSPSDSIAVASFSTSLRVDQDFTADKALLGSAIDAFSSTGGQGFEEGTTGDAEGTPDTGAAFTPDDTEFNIFNTDRRLDALQTLADALSGIEQKKSVVYFSSGMNQSGSDNQVELRRTVDRANRANVSIYAADMRGLIAAVPGGEASQASTRGVSAFSGAAVSSQFSRIASTQDTLTTMAEDTGGRAFFDTNAFGEVFQRVVADTSAYYVLGYSSTNPARDGRFRRITVRLARPGDLKLEYRSGYYAPRDFAHSTRDDREQQLQDQLTSDLSATDLSAYVSTAYFRLGDNRFFVPISVVVPGYQVPFTHATDRNKSTIDVLGIVRDEQRRPAGRIRDTVKLAVEADGDLKRKTVQYETGLELTPGKYHVKIVVRENQNGTMGAYETDVVVPDLKRDAIKLSSVVVGTQLQEGAARNDRNPLVRNGRELVPNVTHVVSPGQHLYFYYEVYDPARAPAAGASSTQGVKLLTSIAFFRGRVRAFETPPVETTDLAASGGRTAVFQFDVPVASLPPGLYTCQVNVVDDVAGAFTFPRMQLYVRR</sequence>
<evidence type="ECO:0000256" key="1">
    <source>
        <dbReference type="SAM" id="MobiDB-lite"/>
    </source>
</evidence>
<name>E3T6W7_9BACT</name>